<dbReference type="Proteomes" id="UP000036923">
    <property type="component" value="Unassembled WGS sequence"/>
</dbReference>
<evidence type="ECO:0000256" key="5">
    <source>
        <dbReference type="ARBA" id="ARBA00022857"/>
    </source>
</evidence>
<evidence type="ECO:0000256" key="6">
    <source>
        <dbReference type="ARBA" id="ARBA00023002"/>
    </source>
</evidence>
<dbReference type="STRING" id="398512.Bccel_3500"/>
<comment type="pathway">
    <text evidence="1">Cofactor biosynthesis; tetrahydrofolate biosynthesis; 5,6,7,8-tetrahydrofolate from 7,8-dihydrofolate: step 1/1.</text>
</comment>
<comment type="similarity">
    <text evidence="2">Belongs to the dihydrofolate reductase family.</text>
</comment>
<dbReference type="Gene3D" id="3.40.430.10">
    <property type="entry name" value="Dihydrofolate Reductase, subunit A"/>
    <property type="match status" value="1"/>
</dbReference>
<feature type="domain" description="DHFR" evidence="7">
    <location>
        <begin position="1"/>
        <end position="161"/>
    </location>
</feature>
<organism evidence="8 9">
    <name type="scientific">Pseudobacteroides cellulosolvens ATCC 35603 = DSM 2933</name>
    <dbReference type="NCBI Taxonomy" id="398512"/>
    <lineage>
        <taxon>Bacteria</taxon>
        <taxon>Bacillati</taxon>
        <taxon>Bacillota</taxon>
        <taxon>Clostridia</taxon>
        <taxon>Eubacteriales</taxon>
        <taxon>Oscillospiraceae</taxon>
        <taxon>Pseudobacteroides</taxon>
    </lineage>
</organism>
<dbReference type="GO" id="GO:0050661">
    <property type="term" value="F:NADP binding"/>
    <property type="evidence" value="ECO:0007669"/>
    <property type="project" value="InterPro"/>
</dbReference>
<dbReference type="InterPro" id="IPR001796">
    <property type="entry name" value="DHFR_dom"/>
</dbReference>
<dbReference type="CDD" id="cd00209">
    <property type="entry name" value="DHFR"/>
    <property type="match status" value="1"/>
</dbReference>
<dbReference type="GO" id="GO:0006730">
    <property type="term" value="P:one-carbon metabolic process"/>
    <property type="evidence" value="ECO:0007669"/>
    <property type="project" value="UniProtKB-KW"/>
</dbReference>
<dbReference type="AlphaFoldDB" id="A0A0L6JQX6"/>
<evidence type="ECO:0000256" key="4">
    <source>
        <dbReference type="ARBA" id="ARBA00022563"/>
    </source>
</evidence>
<dbReference type="EC" id="1.5.1.3" evidence="3"/>
<dbReference type="PROSITE" id="PS51330">
    <property type="entry name" value="DHFR_2"/>
    <property type="match status" value="1"/>
</dbReference>
<dbReference type="eggNOG" id="COG0262">
    <property type="taxonomic scope" value="Bacteria"/>
</dbReference>
<dbReference type="GO" id="GO:0046452">
    <property type="term" value="P:dihydrofolate metabolic process"/>
    <property type="evidence" value="ECO:0007669"/>
    <property type="project" value="TreeGrafter"/>
</dbReference>
<evidence type="ECO:0000313" key="8">
    <source>
        <dbReference type="EMBL" id="KNY28226.1"/>
    </source>
</evidence>
<accession>A0A0L6JQX6</accession>
<dbReference type="PATRIC" id="fig|398512.5.peg.3667"/>
<keyword evidence="4" id="KW-0554">One-carbon metabolism</keyword>
<keyword evidence="9" id="KW-1185">Reference proteome</keyword>
<evidence type="ECO:0000256" key="3">
    <source>
        <dbReference type="ARBA" id="ARBA00012856"/>
    </source>
</evidence>
<dbReference type="PRINTS" id="PR00070">
    <property type="entry name" value="DHFR"/>
</dbReference>
<keyword evidence="6" id="KW-0560">Oxidoreductase</keyword>
<dbReference type="GO" id="GO:0005829">
    <property type="term" value="C:cytosol"/>
    <property type="evidence" value="ECO:0007669"/>
    <property type="project" value="TreeGrafter"/>
</dbReference>
<dbReference type="RefSeq" id="WP_036944649.1">
    <property type="nucleotide sequence ID" value="NZ_JQKC01000033.1"/>
</dbReference>
<dbReference type="OrthoDB" id="9804315at2"/>
<dbReference type="InterPro" id="IPR012259">
    <property type="entry name" value="DHFR"/>
</dbReference>
<comment type="caution">
    <text evidence="8">The sequence shown here is derived from an EMBL/GenBank/DDBJ whole genome shotgun (WGS) entry which is preliminary data.</text>
</comment>
<dbReference type="UniPathway" id="UPA00077">
    <property type="reaction ID" value="UER00158"/>
</dbReference>
<dbReference type="SUPFAM" id="SSF53597">
    <property type="entry name" value="Dihydrofolate reductase-like"/>
    <property type="match status" value="1"/>
</dbReference>
<dbReference type="EMBL" id="LGTC01000001">
    <property type="protein sequence ID" value="KNY28226.1"/>
    <property type="molecule type" value="Genomic_DNA"/>
</dbReference>
<sequence length="165" mass="18926">MKAIVNVDLNWGIGCNGKLLVRIPEDMRFFKQTTLGKIVVMGRETFESLPGGLPLIDRTNIILSRNNDYNPSGVIKCSSIFDLNLKLSQYNFDDVFVIGGETVYKQLLPFCSEAYVTKVQTKFGADKFFVNLDLEDDWELIEESDAKAYNDINFRFCRYINKKIL</sequence>
<name>A0A0L6JQX6_9FIRM</name>
<dbReference type="GO" id="GO:0046654">
    <property type="term" value="P:tetrahydrofolate biosynthetic process"/>
    <property type="evidence" value="ECO:0007669"/>
    <property type="project" value="UniProtKB-UniPathway"/>
</dbReference>
<dbReference type="GO" id="GO:0046655">
    <property type="term" value="P:folic acid metabolic process"/>
    <property type="evidence" value="ECO:0007669"/>
    <property type="project" value="TreeGrafter"/>
</dbReference>
<dbReference type="InterPro" id="IPR024072">
    <property type="entry name" value="DHFR-like_dom_sf"/>
</dbReference>
<gene>
    <name evidence="8" type="ORF">Bccel_3500</name>
</gene>
<evidence type="ECO:0000256" key="1">
    <source>
        <dbReference type="ARBA" id="ARBA00004903"/>
    </source>
</evidence>
<evidence type="ECO:0000256" key="2">
    <source>
        <dbReference type="ARBA" id="ARBA00009539"/>
    </source>
</evidence>
<evidence type="ECO:0000259" key="7">
    <source>
        <dbReference type="PROSITE" id="PS51330"/>
    </source>
</evidence>
<keyword evidence="5" id="KW-0521">NADP</keyword>
<dbReference type="PANTHER" id="PTHR48069:SF3">
    <property type="entry name" value="DIHYDROFOLATE REDUCTASE"/>
    <property type="match status" value="1"/>
</dbReference>
<dbReference type="PANTHER" id="PTHR48069">
    <property type="entry name" value="DIHYDROFOLATE REDUCTASE"/>
    <property type="match status" value="1"/>
</dbReference>
<evidence type="ECO:0000313" key="9">
    <source>
        <dbReference type="Proteomes" id="UP000036923"/>
    </source>
</evidence>
<protein>
    <recommendedName>
        <fullName evidence="3">dihydrofolate reductase</fullName>
        <ecNumber evidence="3">1.5.1.3</ecNumber>
    </recommendedName>
</protein>
<proteinExistence type="inferred from homology"/>
<dbReference type="GO" id="GO:0004146">
    <property type="term" value="F:dihydrofolate reductase activity"/>
    <property type="evidence" value="ECO:0007669"/>
    <property type="project" value="UniProtKB-EC"/>
</dbReference>
<reference evidence="9" key="1">
    <citation type="submission" date="2015-07" db="EMBL/GenBank/DDBJ databases">
        <title>Near-Complete Genome Sequence of the Cellulolytic Bacterium Bacteroides (Pseudobacteroides) cellulosolvens ATCC 35603.</title>
        <authorList>
            <person name="Dassa B."/>
            <person name="Utturkar S.M."/>
            <person name="Klingeman D.M."/>
            <person name="Hurt R.A."/>
            <person name="Keller M."/>
            <person name="Xu J."/>
            <person name="Reddy Y.H.K."/>
            <person name="Borovok I."/>
            <person name="Grinberg I.R."/>
            <person name="Lamed R."/>
            <person name="Zhivin O."/>
            <person name="Bayer E.A."/>
            <person name="Brown S.D."/>
        </authorList>
    </citation>
    <scope>NUCLEOTIDE SEQUENCE [LARGE SCALE GENOMIC DNA]</scope>
    <source>
        <strain evidence="9">DSM 2933</strain>
    </source>
</reference>
<dbReference type="Pfam" id="PF00186">
    <property type="entry name" value="DHFR_1"/>
    <property type="match status" value="1"/>
</dbReference>